<evidence type="ECO:0000256" key="2">
    <source>
        <dbReference type="ARBA" id="ARBA00004123"/>
    </source>
</evidence>
<feature type="domain" description="C2H2-type" evidence="14">
    <location>
        <begin position="226"/>
        <end position="253"/>
    </location>
</feature>
<dbReference type="SUPFAM" id="SSF57667">
    <property type="entry name" value="beta-beta-alpha zinc fingers"/>
    <property type="match status" value="1"/>
</dbReference>
<dbReference type="FunFam" id="3.30.160.60:FF:000226">
    <property type="entry name" value="Zinc finger protein 236 variant"/>
    <property type="match status" value="1"/>
</dbReference>
<dbReference type="OrthoDB" id="6365676at2759"/>
<feature type="compositionally biased region" description="Basic residues" evidence="13">
    <location>
        <begin position="148"/>
        <end position="164"/>
    </location>
</feature>
<name>A0A1S3K283_LINAN</name>
<feature type="domain" description="C2H2-type" evidence="14">
    <location>
        <begin position="166"/>
        <end position="195"/>
    </location>
</feature>
<dbReference type="RefSeq" id="XP_013416627.1">
    <property type="nucleotide sequence ID" value="XM_013561173.1"/>
</dbReference>
<evidence type="ECO:0000256" key="13">
    <source>
        <dbReference type="SAM" id="MobiDB-lite"/>
    </source>
</evidence>
<keyword evidence="11" id="KW-0539">Nucleus</keyword>
<feature type="region of interest" description="Disordered" evidence="13">
    <location>
        <begin position="26"/>
        <end position="57"/>
    </location>
</feature>
<dbReference type="InParanoid" id="A0A1S3K283"/>
<feature type="region of interest" description="Disordered" evidence="13">
    <location>
        <begin position="246"/>
        <end position="286"/>
    </location>
</feature>
<evidence type="ECO:0000256" key="4">
    <source>
        <dbReference type="ARBA" id="ARBA00022723"/>
    </source>
</evidence>
<dbReference type="SMART" id="SM00355">
    <property type="entry name" value="ZnF_C2H2"/>
    <property type="match status" value="3"/>
</dbReference>
<dbReference type="PROSITE" id="PS00028">
    <property type="entry name" value="ZINC_FINGER_C2H2_1"/>
    <property type="match status" value="3"/>
</dbReference>
<dbReference type="OMA" id="ETYKNRE"/>
<evidence type="ECO:0000256" key="11">
    <source>
        <dbReference type="ARBA" id="ARBA00023242"/>
    </source>
</evidence>
<evidence type="ECO:0000256" key="8">
    <source>
        <dbReference type="ARBA" id="ARBA00023015"/>
    </source>
</evidence>
<dbReference type="InterPro" id="IPR013087">
    <property type="entry name" value="Znf_C2H2_type"/>
</dbReference>
<keyword evidence="15" id="KW-1185">Reference proteome</keyword>
<dbReference type="GO" id="GO:0008270">
    <property type="term" value="F:zinc ion binding"/>
    <property type="evidence" value="ECO:0007669"/>
    <property type="project" value="UniProtKB-KW"/>
</dbReference>
<comment type="similarity">
    <text evidence="3">Belongs to the krueppel C2H2-type zinc-finger protein family.</text>
</comment>
<keyword evidence="9" id="KW-0238">DNA-binding</keyword>
<evidence type="ECO:0000313" key="16">
    <source>
        <dbReference type="RefSeq" id="XP_013416627.1"/>
    </source>
</evidence>
<dbReference type="GO" id="GO:0000978">
    <property type="term" value="F:RNA polymerase II cis-regulatory region sequence-specific DNA binding"/>
    <property type="evidence" value="ECO:0007669"/>
    <property type="project" value="TreeGrafter"/>
</dbReference>
<evidence type="ECO:0000256" key="12">
    <source>
        <dbReference type="PROSITE-ProRule" id="PRU00042"/>
    </source>
</evidence>
<feature type="region of interest" description="Disordered" evidence="13">
    <location>
        <begin position="122"/>
        <end position="164"/>
    </location>
</feature>
<dbReference type="InterPro" id="IPR036236">
    <property type="entry name" value="Znf_C2H2_sf"/>
</dbReference>
<accession>A0A1S3K283</accession>
<dbReference type="GO" id="GO:0005634">
    <property type="term" value="C:nucleus"/>
    <property type="evidence" value="ECO:0007669"/>
    <property type="project" value="UniProtKB-SubCell"/>
</dbReference>
<keyword evidence="4" id="KW-0479">Metal-binding</keyword>
<proteinExistence type="inferred from homology"/>
<gene>
    <name evidence="16" type="primary">LOC106178117</name>
</gene>
<evidence type="ECO:0000256" key="10">
    <source>
        <dbReference type="ARBA" id="ARBA00023163"/>
    </source>
</evidence>
<keyword evidence="7" id="KW-0862">Zinc</keyword>
<dbReference type="PROSITE" id="PS50157">
    <property type="entry name" value="ZINC_FINGER_C2H2_2"/>
    <property type="match status" value="3"/>
</dbReference>
<evidence type="ECO:0000256" key="9">
    <source>
        <dbReference type="ARBA" id="ARBA00023125"/>
    </source>
</evidence>
<keyword evidence="5" id="KW-0677">Repeat</keyword>
<dbReference type="PANTHER" id="PTHR23235">
    <property type="entry name" value="KRUEPPEL-LIKE TRANSCRIPTION FACTOR"/>
    <property type="match status" value="1"/>
</dbReference>
<feature type="domain" description="C2H2-type" evidence="14">
    <location>
        <begin position="196"/>
        <end position="225"/>
    </location>
</feature>
<keyword evidence="8" id="KW-0805">Transcription regulation</keyword>
<dbReference type="FunFam" id="3.30.160.60:FF:000018">
    <property type="entry name" value="Krueppel-like factor 15"/>
    <property type="match status" value="1"/>
</dbReference>
<evidence type="ECO:0000259" key="14">
    <source>
        <dbReference type="PROSITE" id="PS50157"/>
    </source>
</evidence>
<evidence type="ECO:0000256" key="6">
    <source>
        <dbReference type="ARBA" id="ARBA00022771"/>
    </source>
</evidence>
<evidence type="ECO:0000256" key="7">
    <source>
        <dbReference type="ARBA" id="ARBA00022833"/>
    </source>
</evidence>
<evidence type="ECO:0000313" key="15">
    <source>
        <dbReference type="Proteomes" id="UP000085678"/>
    </source>
</evidence>
<evidence type="ECO:0000256" key="3">
    <source>
        <dbReference type="ARBA" id="ARBA00006991"/>
    </source>
</evidence>
<keyword evidence="6 12" id="KW-0863">Zinc-finger</keyword>
<dbReference type="FunFam" id="3.30.160.60:FF:000595">
    <property type="entry name" value="Krueppel-like factor 14"/>
    <property type="match status" value="1"/>
</dbReference>
<dbReference type="Proteomes" id="UP000085678">
    <property type="component" value="Unplaced"/>
</dbReference>
<dbReference type="GeneID" id="106178117"/>
<organism evidence="15 16">
    <name type="scientific">Lingula anatina</name>
    <name type="common">Brachiopod</name>
    <name type="synonym">Lingula unguis</name>
    <dbReference type="NCBI Taxonomy" id="7574"/>
    <lineage>
        <taxon>Eukaryota</taxon>
        <taxon>Metazoa</taxon>
        <taxon>Spiralia</taxon>
        <taxon>Lophotrochozoa</taxon>
        <taxon>Brachiopoda</taxon>
        <taxon>Linguliformea</taxon>
        <taxon>Lingulata</taxon>
        <taxon>Lingulida</taxon>
        <taxon>Linguloidea</taxon>
        <taxon>Lingulidae</taxon>
        <taxon>Lingula</taxon>
    </lineage>
</organism>
<dbReference type="PANTHER" id="PTHR23235:SF120">
    <property type="entry name" value="KRUPPEL-LIKE FACTOR 15"/>
    <property type="match status" value="1"/>
</dbReference>
<reference evidence="16" key="1">
    <citation type="submission" date="2025-08" db="UniProtKB">
        <authorList>
            <consortium name="RefSeq"/>
        </authorList>
    </citation>
    <scope>IDENTIFICATION</scope>
    <source>
        <tissue evidence="16">Gonads</tissue>
    </source>
</reference>
<dbReference type="Gene3D" id="3.30.160.60">
    <property type="entry name" value="Classic Zinc Finger"/>
    <property type="match status" value="3"/>
</dbReference>
<dbReference type="KEGG" id="lak:106178117"/>
<comment type="subcellular location">
    <subcellularLocation>
        <location evidence="2">Nucleus</location>
    </subcellularLocation>
</comment>
<keyword evidence="10" id="KW-0804">Transcription</keyword>
<dbReference type="AlphaFoldDB" id="A0A1S3K283"/>
<dbReference type="GO" id="GO:0000981">
    <property type="term" value="F:DNA-binding transcription factor activity, RNA polymerase II-specific"/>
    <property type="evidence" value="ECO:0007669"/>
    <property type="project" value="TreeGrafter"/>
</dbReference>
<dbReference type="Pfam" id="PF00096">
    <property type="entry name" value="zf-C2H2"/>
    <property type="match status" value="3"/>
</dbReference>
<sequence length="286" mass="31982">MEGQDLVAAECLVAMSNSLAKNLAIKESSSDESDFQDSDTSPAFRPSSCSEHATADRDKRDPSLFMVARILADLNKVRQTTPSPVDHGYESDEMNQMDMSPESPTGLFVDIPNDHQSMIKSVHKGNKRRAVSMSPVSDLDDSSSTCSRPKKKAKRGQQHNQGKRLHKCTFRGCEKAYGKSSHLKAHLRTHTGERPFACNWPECGKRFARSDELARHYRTHTGEKNFVCPICDKRFMRSDHLNKHARRHPEFDPSMLKKGGAVPPRKESTIVEFPHFSAAESSSVGP</sequence>
<evidence type="ECO:0000256" key="5">
    <source>
        <dbReference type="ARBA" id="ARBA00022737"/>
    </source>
</evidence>
<evidence type="ECO:0000256" key="1">
    <source>
        <dbReference type="ARBA" id="ARBA00003767"/>
    </source>
</evidence>
<comment type="function">
    <text evidence="1">May be involved in transcriptional regulation.</text>
</comment>
<protein>
    <submittedName>
        <fullName evidence="16">Krueppel-like factor 9</fullName>
    </submittedName>
</protein>